<evidence type="ECO:0000313" key="3">
    <source>
        <dbReference type="RefSeq" id="XP_033463965.1"/>
    </source>
</evidence>
<proteinExistence type="predicted"/>
<feature type="transmembrane region" description="Helical" evidence="1">
    <location>
        <begin position="42"/>
        <end position="59"/>
    </location>
</feature>
<protein>
    <recommendedName>
        <fullName evidence="4">Transmembrane protein</fullName>
    </recommendedName>
</protein>
<organism evidence="3">
    <name type="scientific">Dissoconium aciculare CBS 342.82</name>
    <dbReference type="NCBI Taxonomy" id="1314786"/>
    <lineage>
        <taxon>Eukaryota</taxon>
        <taxon>Fungi</taxon>
        <taxon>Dikarya</taxon>
        <taxon>Ascomycota</taxon>
        <taxon>Pezizomycotina</taxon>
        <taxon>Dothideomycetes</taxon>
        <taxon>Dothideomycetidae</taxon>
        <taxon>Mycosphaerellales</taxon>
        <taxon>Dissoconiaceae</taxon>
        <taxon>Dissoconium</taxon>
    </lineage>
</organism>
<keyword evidence="2" id="KW-1185">Reference proteome</keyword>
<reference evidence="3" key="1">
    <citation type="submission" date="2020-01" db="EMBL/GenBank/DDBJ databases">
        <authorList>
            <consortium name="DOE Joint Genome Institute"/>
            <person name="Haridas S."/>
            <person name="Albert R."/>
            <person name="Binder M."/>
            <person name="Bloem J."/>
            <person name="Labutti K."/>
            <person name="Salamov A."/>
            <person name="Andreopoulos B."/>
            <person name="Baker S.E."/>
            <person name="Barry K."/>
            <person name="Bills G."/>
            <person name="Bluhm B.H."/>
            <person name="Cannon C."/>
            <person name="Castanera R."/>
            <person name="Culley D.E."/>
            <person name="Daum C."/>
            <person name="Ezra D."/>
            <person name="Gonzalez J.B."/>
            <person name="Henrissat B."/>
            <person name="Kuo A."/>
            <person name="Liang C."/>
            <person name="Lipzen A."/>
            <person name="Lutzoni F."/>
            <person name="Magnuson J."/>
            <person name="Mondo S."/>
            <person name="Nolan M."/>
            <person name="Ohm R."/>
            <person name="Pangilinan J."/>
            <person name="Park H.-J."/>
            <person name="Ramirez L."/>
            <person name="Alfaro M."/>
            <person name="Sun H."/>
            <person name="Tritt A."/>
            <person name="Yoshinaga Y."/>
            <person name="Zwiers L.-H."/>
            <person name="Turgeon B.G."/>
            <person name="Goodwin S.B."/>
            <person name="Spatafora J.W."/>
            <person name="Crous P.W."/>
            <person name="Grigoriev I.V."/>
        </authorList>
    </citation>
    <scope>NUCLEOTIDE SEQUENCE</scope>
    <source>
        <strain evidence="3">CBS 342.82</strain>
    </source>
</reference>
<accession>A0A6J3MGW5</accession>
<keyword evidence="1" id="KW-1133">Transmembrane helix</keyword>
<keyword evidence="1" id="KW-0472">Membrane</keyword>
<evidence type="ECO:0000256" key="1">
    <source>
        <dbReference type="SAM" id="Phobius"/>
    </source>
</evidence>
<dbReference type="Proteomes" id="UP000504637">
    <property type="component" value="Unplaced"/>
</dbReference>
<reference evidence="3" key="3">
    <citation type="submission" date="2025-08" db="UniProtKB">
        <authorList>
            <consortium name="RefSeq"/>
        </authorList>
    </citation>
    <scope>IDENTIFICATION</scope>
    <source>
        <strain evidence="3">CBS 342.82</strain>
    </source>
</reference>
<sequence length="163" mass="18504">MTDGLGTNEWSRSTTRERCFVLMRRRGREKVGLARWRTSNHYYYYAFFMILPFVPLVYSDHFVGSSLSSSFASGFSSHLSILFPKRASKQAWCFPGKGPNRGRKLNHGPPFQCFHPSLYFPFLPPILFSPHGDHGPLWAGGRTGGVLSVTIFHEDSIGSICRR</sequence>
<dbReference type="RefSeq" id="XP_033463965.1">
    <property type="nucleotide sequence ID" value="XM_033599381.1"/>
</dbReference>
<evidence type="ECO:0008006" key="4">
    <source>
        <dbReference type="Google" id="ProtNLM"/>
    </source>
</evidence>
<name>A0A6J3MGW5_9PEZI</name>
<evidence type="ECO:0000313" key="2">
    <source>
        <dbReference type="Proteomes" id="UP000504637"/>
    </source>
</evidence>
<reference evidence="3" key="2">
    <citation type="submission" date="2020-04" db="EMBL/GenBank/DDBJ databases">
        <authorList>
            <consortium name="NCBI Genome Project"/>
        </authorList>
    </citation>
    <scope>NUCLEOTIDE SEQUENCE</scope>
    <source>
        <strain evidence="3">CBS 342.82</strain>
    </source>
</reference>
<dbReference type="AlphaFoldDB" id="A0A6J3MGW5"/>
<dbReference type="GeneID" id="54357180"/>
<gene>
    <name evidence="3" type="ORF">K489DRAFT_1717</name>
</gene>
<keyword evidence="1" id="KW-0812">Transmembrane</keyword>